<dbReference type="Proteomes" id="UP000663829">
    <property type="component" value="Unassembled WGS sequence"/>
</dbReference>
<reference evidence="1" key="1">
    <citation type="submission" date="2021-02" db="EMBL/GenBank/DDBJ databases">
        <authorList>
            <person name="Nowell W R."/>
        </authorList>
    </citation>
    <scope>NUCLEOTIDE SEQUENCE</scope>
</reference>
<dbReference type="EMBL" id="CAJOBC010002814">
    <property type="protein sequence ID" value="CAF3752783.1"/>
    <property type="molecule type" value="Genomic_DNA"/>
</dbReference>
<keyword evidence="3" id="KW-1185">Reference proteome</keyword>
<gene>
    <name evidence="1" type="ORF">GPM918_LOCUS12707</name>
    <name evidence="2" type="ORF">SRO942_LOCUS12707</name>
</gene>
<evidence type="ECO:0000313" key="2">
    <source>
        <dbReference type="EMBL" id="CAF3752783.1"/>
    </source>
</evidence>
<dbReference type="SUPFAM" id="SSF56399">
    <property type="entry name" value="ADP-ribosylation"/>
    <property type="match status" value="1"/>
</dbReference>
<dbReference type="OrthoDB" id="9990757at2759"/>
<dbReference type="Gene3D" id="1.25.40.10">
    <property type="entry name" value="Tetratricopeptide repeat domain"/>
    <property type="match status" value="1"/>
</dbReference>
<proteinExistence type="predicted"/>
<sequence>MSLTENLEDLSIVWLDTNSANDTDRRVRFRDIINYITFFQTYEQCIDYIVSNKNERIFFIVSDSFVETIVSLIYNMSHIIYIYIYCANKSLDKECIKQYIKVQDIFTEEYSLFSKLHDDVEQYRKRLSPPISICNLSMVKEKSIQHLNKGCAAFLWFQLLIECVFRLEETSIENAKKEMLDECRQYYKDNKVEQNKIIEFDKNYSSDKPMECQRPSIESVILEIHIDTNVIKKPFVNLSDLSKHKDEKEILLSPGIVFEINEVCQSESNHWHVKLIVKGEQEIRIHQLMDHFKQELGKTTTLLQLSKLLIIMGEYDKSERYCKLLMNQISDDHPDRAQLYNNLGLTYVEKDSWELGRMYLQKEL</sequence>
<evidence type="ECO:0000313" key="1">
    <source>
        <dbReference type="EMBL" id="CAF0980225.1"/>
    </source>
</evidence>
<accession>A0A814F4R8</accession>
<dbReference type="EMBL" id="CAJNOQ010002814">
    <property type="protein sequence ID" value="CAF0980225.1"/>
    <property type="molecule type" value="Genomic_DNA"/>
</dbReference>
<dbReference type="Proteomes" id="UP000681722">
    <property type="component" value="Unassembled WGS sequence"/>
</dbReference>
<name>A0A814F4R8_9BILA</name>
<dbReference type="Gene3D" id="3.90.176.10">
    <property type="entry name" value="Toxin ADP-ribosyltransferase, Chain A, domain 1"/>
    <property type="match status" value="1"/>
</dbReference>
<dbReference type="AlphaFoldDB" id="A0A814F4R8"/>
<dbReference type="InterPro" id="IPR011990">
    <property type="entry name" value="TPR-like_helical_dom_sf"/>
</dbReference>
<organism evidence="1 3">
    <name type="scientific">Didymodactylos carnosus</name>
    <dbReference type="NCBI Taxonomy" id="1234261"/>
    <lineage>
        <taxon>Eukaryota</taxon>
        <taxon>Metazoa</taxon>
        <taxon>Spiralia</taxon>
        <taxon>Gnathifera</taxon>
        <taxon>Rotifera</taxon>
        <taxon>Eurotatoria</taxon>
        <taxon>Bdelloidea</taxon>
        <taxon>Philodinida</taxon>
        <taxon>Philodinidae</taxon>
        <taxon>Didymodactylos</taxon>
    </lineage>
</organism>
<protein>
    <submittedName>
        <fullName evidence="1">Uncharacterized protein</fullName>
    </submittedName>
</protein>
<dbReference type="SUPFAM" id="SSF48452">
    <property type="entry name" value="TPR-like"/>
    <property type="match status" value="1"/>
</dbReference>
<evidence type="ECO:0000313" key="3">
    <source>
        <dbReference type="Proteomes" id="UP000663829"/>
    </source>
</evidence>
<comment type="caution">
    <text evidence="1">The sequence shown here is derived from an EMBL/GenBank/DDBJ whole genome shotgun (WGS) entry which is preliminary data.</text>
</comment>